<evidence type="ECO:0000256" key="1">
    <source>
        <dbReference type="SAM" id="MobiDB-lite"/>
    </source>
</evidence>
<gene>
    <name evidence="2" type="ORF">C1876_08735</name>
    <name evidence="3" type="ORF">DMP09_02510</name>
</gene>
<evidence type="ECO:0000313" key="2">
    <source>
        <dbReference type="EMBL" id="RDB68765.1"/>
    </source>
</evidence>
<dbReference type="AlphaFoldDB" id="A0A3N0J138"/>
<name>A0A3N0J138_9ACTN</name>
<evidence type="ECO:0000313" key="4">
    <source>
        <dbReference type="Proteomes" id="UP000253817"/>
    </source>
</evidence>
<keyword evidence="4" id="KW-1185">Reference proteome</keyword>
<reference evidence="5" key="2">
    <citation type="submission" date="2018-05" db="EMBL/GenBank/DDBJ databases">
        <title>Genome Sequencing of selected type strains of the family Eggerthellaceae.</title>
        <authorList>
            <person name="Danylec N."/>
            <person name="Stoll D.A."/>
            <person name="Doetsch A."/>
            <person name="Huch M."/>
        </authorList>
    </citation>
    <scope>NUCLEOTIDE SEQUENCE [LARGE SCALE GENOMIC DNA]</scope>
    <source>
        <strain evidence="5">DSM 16107</strain>
    </source>
</reference>
<evidence type="ECO:0000313" key="3">
    <source>
        <dbReference type="EMBL" id="RNM42959.1"/>
    </source>
</evidence>
<dbReference type="EMBL" id="PPTT01000013">
    <property type="protein sequence ID" value="RDB68765.1"/>
    <property type="molecule type" value="Genomic_DNA"/>
</dbReference>
<proteinExistence type="predicted"/>
<reference evidence="3" key="3">
    <citation type="journal article" date="2019" name="Microbiol. Resour. Announc.">
        <title>Draft Genome Sequences of Type Strains of Gordonibacter faecihominis, Paraeggerthella hongkongensis, Parvibacter caecicola,Slackia equolifaciens, Slackia faecicanis, and Slackia isoflavoniconvertens.</title>
        <authorList>
            <person name="Danylec N."/>
            <person name="Stoll D.A."/>
            <person name="Dotsch A."/>
            <person name="Huch M."/>
        </authorList>
    </citation>
    <scope>NUCLEOTIDE SEQUENCE</scope>
    <source>
        <strain evidence="3">DSM 16107</strain>
    </source>
</reference>
<dbReference type="OrthoDB" id="9956050at2"/>
<feature type="region of interest" description="Disordered" evidence="1">
    <location>
        <begin position="1"/>
        <end position="33"/>
    </location>
</feature>
<reference evidence="2 4" key="1">
    <citation type="journal article" date="2018" name="Elife">
        <title>Discovery and characterization of a prevalent human gut bacterial enzyme sufficient for the inactivation of a family of plant toxins.</title>
        <authorList>
            <person name="Koppel N."/>
            <person name="Bisanz J.E."/>
            <person name="Pandelia M.E."/>
            <person name="Turnbaugh P.J."/>
            <person name="Balskus E.P."/>
        </authorList>
    </citation>
    <scope>NUCLEOTIDE SEQUENCE [LARGE SCALE GENOMIC DNA]</scope>
    <source>
        <strain evidence="2 4">DSM 16107</strain>
    </source>
</reference>
<protein>
    <submittedName>
        <fullName evidence="3">Uncharacterized protein</fullName>
    </submittedName>
</protein>
<organism evidence="3 5">
    <name type="scientific">Eggerthella sinensis</name>
    <dbReference type="NCBI Taxonomy" id="242230"/>
    <lineage>
        <taxon>Bacteria</taxon>
        <taxon>Bacillati</taxon>
        <taxon>Actinomycetota</taxon>
        <taxon>Coriobacteriia</taxon>
        <taxon>Eggerthellales</taxon>
        <taxon>Eggerthellaceae</taxon>
        <taxon>Eggerthella</taxon>
    </lineage>
</organism>
<dbReference type="EMBL" id="QICC01000005">
    <property type="protein sequence ID" value="RNM42959.1"/>
    <property type="molecule type" value="Genomic_DNA"/>
</dbReference>
<dbReference type="Proteomes" id="UP000253817">
    <property type="component" value="Unassembled WGS sequence"/>
</dbReference>
<dbReference type="Proteomes" id="UP000270112">
    <property type="component" value="Unassembled WGS sequence"/>
</dbReference>
<comment type="caution">
    <text evidence="3">The sequence shown here is derived from an EMBL/GenBank/DDBJ whole genome shotgun (WGS) entry which is preliminary data.</text>
</comment>
<dbReference type="RefSeq" id="WP_114546338.1">
    <property type="nucleotide sequence ID" value="NZ_CATYHD010000045.1"/>
</dbReference>
<accession>A0A3N0J138</accession>
<evidence type="ECO:0000313" key="5">
    <source>
        <dbReference type="Proteomes" id="UP000270112"/>
    </source>
</evidence>
<sequence>MANQTTVEPTRERESGTEQDSGVESAEVMRHAQDMTNDVLHHMPKAAGDVLRETPILMGHLKENILGWFRPKERGGHGNHPHR</sequence>